<dbReference type="AlphaFoldDB" id="A0AAV4XFW8"/>
<organism evidence="1 2">
    <name type="scientific">Caerostris extrusa</name>
    <name type="common">Bark spider</name>
    <name type="synonym">Caerostris bankana</name>
    <dbReference type="NCBI Taxonomy" id="172846"/>
    <lineage>
        <taxon>Eukaryota</taxon>
        <taxon>Metazoa</taxon>
        <taxon>Ecdysozoa</taxon>
        <taxon>Arthropoda</taxon>
        <taxon>Chelicerata</taxon>
        <taxon>Arachnida</taxon>
        <taxon>Araneae</taxon>
        <taxon>Araneomorphae</taxon>
        <taxon>Entelegynae</taxon>
        <taxon>Araneoidea</taxon>
        <taxon>Araneidae</taxon>
        <taxon>Caerostris</taxon>
    </lineage>
</organism>
<evidence type="ECO:0000313" key="1">
    <source>
        <dbReference type="EMBL" id="GIY92939.1"/>
    </source>
</evidence>
<name>A0AAV4XFW8_CAEEX</name>
<dbReference type="EMBL" id="BPLR01017605">
    <property type="protein sequence ID" value="GIY92939.1"/>
    <property type="molecule type" value="Genomic_DNA"/>
</dbReference>
<evidence type="ECO:0000313" key="2">
    <source>
        <dbReference type="Proteomes" id="UP001054945"/>
    </source>
</evidence>
<gene>
    <name evidence="1" type="ORF">CEXT_563361</name>
</gene>
<accession>A0AAV4XFW8</accession>
<proteinExistence type="predicted"/>
<protein>
    <submittedName>
        <fullName evidence="1">Uncharacterized protein</fullName>
    </submittedName>
</protein>
<keyword evidence="2" id="KW-1185">Reference proteome</keyword>
<dbReference type="Proteomes" id="UP001054945">
    <property type="component" value="Unassembled WGS sequence"/>
</dbReference>
<sequence length="122" mass="13538">MSGGKILVCEAGFEEHRSSRSVRDFPECFGGVSIFCFKISSLQDSSSRITSLQGCDSVFTAKRRLILDDVSTKCFNGAGSENTIVLYGNLGQSLLFLGNLYQEVYDFLALSFLLENSFFFEL</sequence>
<comment type="caution">
    <text evidence="1">The sequence shown here is derived from an EMBL/GenBank/DDBJ whole genome shotgun (WGS) entry which is preliminary data.</text>
</comment>
<reference evidence="1 2" key="1">
    <citation type="submission" date="2021-06" db="EMBL/GenBank/DDBJ databases">
        <title>Caerostris extrusa draft genome.</title>
        <authorList>
            <person name="Kono N."/>
            <person name="Arakawa K."/>
        </authorList>
    </citation>
    <scope>NUCLEOTIDE SEQUENCE [LARGE SCALE GENOMIC DNA]</scope>
</reference>